<keyword evidence="4" id="KW-0418">Kinase</keyword>
<dbReference type="GeneID" id="63712413"/>
<dbReference type="Proteomes" id="UP000070168">
    <property type="component" value="Unassembled WGS sequence"/>
</dbReference>
<name>A0A135LQY2_PENPA</name>
<organism evidence="4 5">
    <name type="scientific">Penicillium patulum</name>
    <name type="common">Penicillium griseofulvum</name>
    <dbReference type="NCBI Taxonomy" id="5078"/>
    <lineage>
        <taxon>Eukaryota</taxon>
        <taxon>Fungi</taxon>
        <taxon>Dikarya</taxon>
        <taxon>Ascomycota</taxon>
        <taxon>Pezizomycotina</taxon>
        <taxon>Eurotiomycetes</taxon>
        <taxon>Eurotiomycetidae</taxon>
        <taxon>Eurotiales</taxon>
        <taxon>Aspergillaceae</taxon>
        <taxon>Penicillium</taxon>
    </lineage>
</organism>
<dbReference type="Pfam" id="PF13023">
    <property type="entry name" value="HD_3"/>
    <property type="match status" value="1"/>
</dbReference>
<accession>A0A135LQY2</accession>
<dbReference type="Gene3D" id="3.40.50.300">
    <property type="entry name" value="P-loop containing nucleotide triphosphate hydrolases"/>
    <property type="match status" value="1"/>
</dbReference>
<dbReference type="OMA" id="CTFYLEC"/>
<sequence length="319" mass="36556">MALIHDLAESVIGDIPTFAGVAKGRKYDMERNGFQYLENLLQTYSPKKATEISDLWLEYEQGETPEAKWVKEMDKFECLVQAHEYEQKTFGKADLDEFQGLRAKIHSKEATQWAESLCRERDDHLAKRKRRLPIIFLAGDPTTCETVANHVSGELLLHHISVNKTLRERSEDPQYRHHRIIKSCLDKGFEVPASLIVEVLENEIKAVDGRTRTIISGFPNDTEQLLEFEGKVQNCNYAFYVEYPPHTDDQRRKASISQDTENAWRSSDVHFKDVLKSSAAYFEVIGSNTDQQSTMSELDLCKLAVDSIRSFITIFSAET</sequence>
<dbReference type="PANTHER" id="PTHR11845">
    <property type="entry name" value="5'-DEOXYNUCLEOTIDASE HDDC2"/>
    <property type="match status" value="1"/>
</dbReference>
<dbReference type="InterPro" id="IPR027417">
    <property type="entry name" value="P-loop_NTPase"/>
</dbReference>
<dbReference type="EMBL" id="LHQR01000030">
    <property type="protein sequence ID" value="KXG51388.1"/>
    <property type="molecule type" value="Genomic_DNA"/>
</dbReference>
<proteinExistence type="predicted"/>
<protein>
    <submittedName>
        <fullName evidence="4">Adenylate kinase</fullName>
    </submittedName>
</protein>
<evidence type="ECO:0000259" key="3">
    <source>
        <dbReference type="Pfam" id="PF13023"/>
    </source>
</evidence>
<evidence type="ECO:0000256" key="2">
    <source>
        <dbReference type="ARBA" id="ARBA00022801"/>
    </source>
</evidence>
<gene>
    <name evidence="4" type="ORF">PGRI_094000</name>
</gene>
<dbReference type="AlphaFoldDB" id="A0A135LQY2"/>
<dbReference type="SUPFAM" id="SSF52540">
    <property type="entry name" value="P-loop containing nucleoside triphosphate hydrolases"/>
    <property type="match status" value="1"/>
</dbReference>
<reference evidence="4 5" key="1">
    <citation type="journal article" date="2016" name="BMC Genomics">
        <title>Genome sequencing and secondary metabolism of the postharvest pathogen Penicillium griseofulvum.</title>
        <authorList>
            <person name="Banani H."/>
            <person name="Marcet-Houben M."/>
            <person name="Ballester A.R."/>
            <person name="Abbruscato P."/>
            <person name="Gonzalez-Candelas L."/>
            <person name="Gabaldon T."/>
            <person name="Spadaro D."/>
        </authorList>
    </citation>
    <scope>NUCLEOTIDE SEQUENCE [LARGE SCALE GENOMIC DNA]</scope>
    <source>
        <strain evidence="4 5">PG3</strain>
    </source>
</reference>
<feature type="domain" description="HD" evidence="3">
    <location>
        <begin position="1"/>
        <end position="110"/>
    </location>
</feature>
<evidence type="ECO:0000256" key="1">
    <source>
        <dbReference type="ARBA" id="ARBA00022723"/>
    </source>
</evidence>
<dbReference type="PANTHER" id="PTHR11845:SF13">
    <property type="entry name" value="5'-DEOXYNUCLEOTIDASE HDDC2"/>
    <property type="match status" value="1"/>
</dbReference>
<dbReference type="SUPFAM" id="SSF109604">
    <property type="entry name" value="HD-domain/PDEase-like"/>
    <property type="match status" value="1"/>
</dbReference>
<evidence type="ECO:0000313" key="5">
    <source>
        <dbReference type="Proteomes" id="UP000070168"/>
    </source>
</evidence>
<keyword evidence="5" id="KW-1185">Reference proteome</keyword>
<dbReference type="OrthoDB" id="442176at2759"/>
<dbReference type="InterPro" id="IPR006674">
    <property type="entry name" value="HD_domain"/>
</dbReference>
<keyword evidence="4" id="KW-0808">Transferase</keyword>
<keyword evidence="1" id="KW-0479">Metal-binding</keyword>
<dbReference type="Gene3D" id="1.10.3210.10">
    <property type="entry name" value="Hypothetical protein af1432"/>
    <property type="match status" value="1"/>
</dbReference>
<dbReference type="STRING" id="5078.A0A135LQY2"/>
<dbReference type="Pfam" id="PF00406">
    <property type="entry name" value="ADK"/>
    <property type="match status" value="1"/>
</dbReference>
<dbReference type="GO" id="GO:0046872">
    <property type="term" value="F:metal ion binding"/>
    <property type="evidence" value="ECO:0007669"/>
    <property type="project" value="UniProtKB-KW"/>
</dbReference>
<dbReference type="InterPro" id="IPR039356">
    <property type="entry name" value="YfbR/HDDC2"/>
</dbReference>
<dbReference type="GO" id="GO:0005737">
    <property type="term" value="C:cytoplasm"/>
    <property type="evidence" value="ECO:0007669"/>
    <property type="project" value="TreeGrafter"/>
</dbReference>
<evidence type="ECO:0000313" key="4">
    <source>
        <dbReference type="EMBL" id="KXG51388.1"/>
    </source>
</evidence>
<dbReference type="RefSeq" id="XP_040649924.1">
    <property type="nucleotide sequence ID" value="XM_040797113.1"/>
</dbReference>
<keyword evidence="2" id="KW-0378">Hydrolase</keyword>
<dbReference type="GO" id="GO:0016301">
    <property type="term" value="F:kinase activity"/>
    <property type="evidence" value="ECO:0007669"/>
    <property type="project" value="UniProtKB-KW"/>
</dbReference>
<comment type="caution">
    <text evidence="4">The sequence shown here is derived from an EMBL/GenBank/DDBJ whole genome shotgun (WGS) entry which is preliminary data.</text>
</comment>
<dbReference type="GO" id="GO:0002953">
    <property type="term" value="F:5'-deoxynucleotidase activity"/>
    <property type="evidence" value="ECO:0007669"/>
    <property type="project" value="InterPro"/>
</dbReference>